<dbReference type="STRING" id="7574.A0A1S3K6P4"/>
<sequence>MNPGTGLIDDLASLNELDERILLAELRIRYSRGVIYTYVGDILIAVNPYKALPIYTPQISEKYCDIKVRSQHPPHIYAIADKAFQQMIRSGNDQCCVVSGESGAGKTESTKLMVKHIIQLCKNCGSNLHERIVEVNPLLEAFGNARTTVNNNSSRFGKFIELFFTRDGRVVGAQIDDYLLEKSRVVSQGVGEKNFHIFYYMFAGLDREELKNYLLDKPEKHRILSPVDGSALYWSDAHYKYCVDMLEHLKLIMQLVGFQSEVKPSQTKKDIDMVFALLAAVLHLGDIQFAQDPDTDGVYIVDEVILDIVAQLLGVNPEELASVLISKVSWLRGEKIVSLKNLEQASDGRDALAKALYARLFGWIVRQINVLLKPGPDYKSSPGPKIGILDIAGFENFESNSFEQLCINVANEQLQYYFNQHIFAWELEEYDKEGLKEINIEFTNNWPLLELFLEKPVGIFSLLDEETKFPRATDSSFVDKIVQHHTKNPHLVRSLSNRVPAFGVIHYAGQVIYNAEGFLEKNRDTLSPNILECMKNSDSQIICDLFTAQVADTGTLLINSKTPIRSRKSILRCRAPDVSRRTKSLSRQAGKALKERYQARRTVEQESLNQKTAGAKFQTSLTDLMSKLLEAEPQFVRCIKPNNYKQADNFEPRMVLEQLRYTGVLETTRIRHIGFPTRLPFHTFLDRYKMIAFPLTAKVDPIPLHCYQVLQAANIHGWEIGMHKVFLKYWHTEQLNLHMDIIQAKVLRVQSYVRGFLTRKKFRAKKEKLVKERSLLSAFVAILTQQAERTYHLVQLQQEHDKIRQERKVEEERKAREKKKEEERKLTAALAAAALEAEQEQKRREEQQKLKEKQQLEEKLKEQQQQQQKQLQQKNMYSAADPYYSHQRNFSPANYDAFPPADYENEDDVIPRGHQHNYHHRDIHRNEPDYYQNGHPVSNHRNISAPPQRDPHRDHRHQNGHNADFERPQQANLVVNEHGYLVERSVSPQREPQGYISHHQSAAPVHPMSNGRNAHEARYNNMPDVVQPMSRRSRLGSEEDLDQTFGQAPQPRRGLRRTPAGKLVDKRNMYPSVKSSVKAPSEFAVSDAGHYRRPLSRKVDKDVLYQQIVEDSLQKRSSLEPDIWCKLVYMEREQGIAKFYVREPQFTVDGSDHEYDGQKLGLAVFENPFRDDKTAKVREHIGKGVLIKRDKEGNIWAIRLGKNDVIVKGYNDPSSCSVSADVIRNMGRLPAEKTIKVFDMGEFKSLIALELRNRHPNLERLRTNCIVALSFVRNTLDDMDTPCWIIIINYVALNALDDEHVLHSIESSLSELMQDQQGKEGGKVVNRQWSKNNLRHDLQQAEREPPGRKNRIELRKQKKPITDFSWLQEPVASPALQLLELRNQGDKNDESELYSDDEDYEEISDSENSPSSPTRSRWAKIEVLKKEKAKEESKPSAGQSEQPMRKKNKSGAA</sequence>
<name>A0A1S3K6P4_LINAN</name>
<evidence type="ECO:0000256" key="6">
    <source>
        <dbReference type="ARBA" id="ARBA00022840"/>
    </source>
</evidence>
<keyword evidence="9" id="KW-0206">Cytoskeleton</keyword>
<dbReference type="InterPro" id="IPR008984">
    <property type="entry name" value="SMAD_FHA_dom_sf"/>
</dbReference>
<dbReference type="SMART" id="SM00524">
    <property type="entry name" value="DWB"/>
    <property type="match status" value="1"/>
</dbReference>
<evidence type="ECO:0000313" key="16">
    <source>
        <dbReference type="RefSeq" id="XP_013418099.1"/>
    </source>
</evidence>
<dbReference type="GeneID" id="106179118"/>
<feature type="region of interest" description="Disordered" evidence="12">
    <location>
        <begin position="925"/>
        <end position="963"/>
    </location>
</feature>
<accession>A0A1S3K6P4</accession>
<feature type="compositionally biased region" description="Acidic residues" evidence="12">
    <location>
        <begin position="1391"/>
        <end position="1405"/>
    </location>
</feature>
<dbReference type="PANTHER" id="PTHR46256">
    <property type="entry name" value="AGAP011099-PA"/>
    <property type="match status" value="1"/>
</dbReference>
<dbReference type="InterPro" id="IPR027417">
    <property type="entry name" value="P-loop_NTPase"/>
</dbReference>
<evidence type="ECO:0000313" key="15">
    <source>
        <dbReference type="Proteomes" id="UP000085678"/>
    </source>
</evidence>
<proteinExistence type="inferred from homology"/>
<feature type="compositionally biased region" description="Low complexity" evidence="12">
    <location>
        <begin position="863"/>
        <end position="874"/>
    </location>
</feature>
<feature type="compositionally biased region" description="Basic and acidic residues" evidence="12">
    <location>
        <begin position="1419"/>
        <end position="1434"/>
    </location>
</feature>
<evidence type="ECO:0000256" key="3">
    <source>
        <dbReference type="ARBA" id="ARBA00022490"/>
    </source>
</evidence>
<evidence type="ECO:0000256" key="10">
    <source>
        <dbReference type="ARBA" id="ARBA00023273"/>
    </source>
</evidence>
<dbReference type="InterPro" id="IPR036961">
    <property type="entry name" value="Kinesin_motor_dom_sf"/>
</dbReference>
<keyword evidence="8 11" id="KW-0505">Motor protein</keyword>
<dbReference type="GO" id="GO:0004674">
    <property type="term" value="F:protein serine/threonine kinase activity"/>
    <property type="evidence" value="ECO:0007669"/>
    <property type="project" value="TreeGrafter"/>
</dbReference>
<dbReference type="Pfam" id="PF03166">
    <property type="entry name" value="MH2"/>
    <property type="match status" value="1"/>
</dbReference>
<evidence type="ECO:0000256" key="8">
    <source>
        <dbReference type="ARBA" id="ARBA00023175"/>
    </source>
</evidence>
<keyword evidence="6 11" id="KW-0067">ATP-binding</keyword>
<dbReference type="Proteomes" id="UP000085678">
    <property type="component" value="Unplaced"/>
</dbReference>
<dbReference type="KEGG" id="lak:106179118"/>
<feature type="compositionally biased region" description="Low complexity" evidence="12">
    <location>
        <begin position="827"/>
        <end position="836"/>
    </location>
</feature>
<keyword evidence="10" id="KW-0966">Cell projection</keyword>
<comment type="subcellular location">
    <subcellularLocation>
        <location evidence="2">Cell projection</location>
    </subcellularLocation>
    <subcellularLocation>
        <location evidence="1">Cytoplasm</location>
        <location evidence="1">Cytoskeleton</location>
    </subcellularLocation>
</comment>
<evidence type="ECO:0000256" key="7">
    <source>
        <dbReference type="ARBA" id="ARBA00023123"/>
    </source>
</evidence>
<keyword evidence="5 11" id="KW-0547">Nucleotide-binding</keyword>
<evidence type="ECO:0000256" key="11">
    <source>
        <dbReference type="PROSITE-ProRule" id="PRU00782"/>
    </source>
</evidence>
<evidence type="ECO:0000259" key="13">
    <source>
        <dbReference type="PROSITE" id="PS51076"/>
    </source>
</evidence>
<dbReference type="PROSITE" id="PS50096">
    <property type="entry name" value="IQ"/>
    <property type="match status" value="1"/>
</dbReference>
<feature type="region of interest" description="Disordered" evidence="12">
    <location>
        <begin position="1382"/>
        <end position="1453"/>
    </location>
</feature>
<dbReference type="InterPro" id="IPR017855">
    <property type="entry name" value="SMAD-like_dom_sf"/>
</dbReference>
<dbReference type="SUPFAM" id="SSF52540">
    <property type="entry name" value="P-loop containing nucleoside triphosphate hydrolases"/>
    <property type="match status" value="1"/>
</dbReference>
<dbReference type="PROSITE" id="PS51076">
    <property type="entry name" value="MH2"/>
    <property type="match status" value="1"/>
</dbReference>
<evidence type="ECO:0000259" key="14">
    <source>
        <dbReference type="PROSITE" id="PS51456"/>
    </source>
</evidence>
<dbReference type="GO" id="GO:0016459">
    <property type="term" value="C:myosin complex"/>
    <property type="evidence" value="ECO:0007669"/>
    <property type="project" value="UniProtKB-KW"/>
</dbReference>
<dbReference type="InParanoid" id="A0A1S3K6P4"/>
<feature type="region of interest" description="Disordered" evidence="12">
    <location>
        <begin position="1313"/>
        <end position="1355"/>
    </location>
</feature>
<dbReference type="CDD" id="cd00124">
    <property type="entry name" value="MYSc"/>
    <property type="match status" value="1"/>
</dbReference>
<feature type="region of interest" description="Actin-binding" evidence="11">
    <location>
        <begin position="621"/>
        <end position="643"/>
    </location>
</feature>
<dbReference type="InterPro" id="IPR052409">
    <property type="entry name" value="Myosin-III_kinase_activity"/>
</dbReference>
<dbReference type="PANTHER" id="PTHR46256:SF3">
    <property type="entry name" value="MYOSIN MOTOR DOMAIN-CONTAINING PROTEIN"/>
    <property type="match status" value="1"/>
</dbReference>
<dbReference type="GO" id="GO:0042995">
    <property type="term" value="C:cell projection"/>
    <property type="evidence" value="ECO:0007669"/>
    <property type="project" value="UniProtKB-SubCell"/>
</dbReference>
<dbReference type="SMART" id="SM00242">
    <property type="entry name" value="MYSc"/>
    <property type="match status" value="1"/>
</dbReference>
<organism evidence="15 16">
    <name type="scientific">Lingula anatina</name>
    <name type="common">Brachiopod</name>
    <name type="synonym">Lingula unguis</name>
    <dbReference type="NCBI Taxonomy" id="7574"/>
    <lineage>
        <taxon>Eukaryota</taxon>
        <taxon>Metazoa</taxon>
        <taxon>Spiralia</taxon>
        <taxon>Lophotrochozoa</taxon>
        <taxon>Brachiopoda</taxon>
        <taxon>Linguliformea</taxon>
        <taxon>Lingulata</taxon>
        <taxon>Lingulida</taxon>
        <taxon>Linguloidea</taxon>
        <taxon>Lingulidae</taxon>
        <taxon>Lingula</taxon>
    </lineage>
</organism>
<feature type="compositionally biased region" description="Basic and acidic residues" evidence="12">
    <location>
        <begin position="839"/>
        <end position="862"/>
    </location>
</feature>
<evidence type="ECO:0000256" key="5">
    <source>
        <dbReference type="ARBA" id="ARBA00022741"/>
    </source>
</evidence>
<evidence type="ECO:0000256" key="9">
    <source>
        <dbReference type="ARBA" id="ARBA00023212"/>
    </source>
</evidence>
<comment type="similarity">
    <text evidence="11">Belongs to the TRAFAC class myosin-kinesin ATPase superfamily. Myosin family.</text>
</comment>
<keyword evidence="7 11" id="KW-0518">Myosin</keyword>
<dbReference type="Gene3D" id="1.10.10.820">
    <property type="match status" value="1"/>
</dbReference>
<keyword evidence="3" id="KW-0963">Cytoplasm</keyword>
<dbReference type="Pfam" id="PF00063">
    <property type="entry name" value="Myosin_head"/>
    <property type="match status" value="1"/>
</dbReference>
<dbReference type="Gene3D" id="1.20.120.720">
    <property type="entry name" value="Myosin VI head, motor domain, U50 subdomain"/>
    <property type="match status" value="1"/>
</dbReference>
<dbReference type="OrthoDB" id="2914378at2759"/>
<dbReference type="GO" id="GO:0006355">
    <property type="term" value="P:regulation of DNA-templated transcription"/>
    <property type="evidence" value="ECO:0007669"/>
    <property type="project" value="InterPro"/>
</dbReference>
<evidence type="ECO:0000256" key="2">
    <source>
        <dbReference type="ARBA" id="ARBA00004316"/>
    </source>
</evidence>
<dbReference type="PRINTS" id="PR00193">
    <property type="entry name" value="MYOSINHEAVY"/>
</dbReference>
<feature type="region of interest" description="Disordered" evidence="12">
    <location>
        <begin position="1037"/>
        <end position="1057"/>
    </location>
</feature>
<feature type="binding site" evidence="11">
    <location>
        <begin position="100"/>
        <end position="107"/>
    </location>
    <ligand>
        <name>ATP</name>
        <dbReference type="ChEBI" id="CHEBI:30616"/>
    </ligand>
</feature>
<dbReference type="SUPFAM" id="SSF49879">
    <property type="entry name" value="SMAD/FHA domain"/>
    <property type="match status" value="1"/>
</dbReference>
<dbReference type="Gene3D" id="3.40.850.10">
    <property type="entry name" value="Kinesin motor domain"/>
    <property type="match status" value="1"/>
</dbReference>
<gene>
    <name evidence="16" type="primary">LOC106179118</name>
</gene>
<dbReference type="Gene3D" id="2.60.200.10">
    <property type="match status" value="1"/>
</dbReference>
<feature type="domain" description="MH2" evidence="13">
    <location>
        <begin position="1124"/>
        <end position="1310"/>
    </location>
</feature>
<dbReference type="Gene3D" id="1.20.58.530">
    <property type="match status" value="1"/>
</dbReference>
<feature type="domain" description="Myosin motor" evidence="14">
    <location>
        <begin position="6"/>
        <end position="740"/>
    </location>
</feature>
<keyword evidence="4" id="KW-0677">Repeat</keyword>
<keyword evidence="15" id="KW-1185">Reference proteome</keyword>
<dbReference type="Gene3D" id="1.20.5.4820">
    <property type="match status" value="1"/>
</dbReference>
<dbReference type="InterPro" id="IPR001132">
    <property type="entry name" value="SMAD_dom_Dwarfin-type"/>
</dbReference>
<evidence type="ECO:0000256" key="4">
    <source>
        <dbReference type="ARBA" id="ARBA00022737"/>
    </source>
</evidence>
<dbReference type="RefSeq" id="XP_013418099.1">
    <property type="nucleotide sequence ID" value="XM_013562645.1"/>
</dbReference>
<evidence type="ECO:0000256" key="12">
    <source>
        <dbReference type="SAM" id="MobiDB-lite"/>
    </source>
</evidence>
<keyword evidence="11" id="KW-0009">Actin-binding</keyword>
<feature type="compositionally biased region" description="Basic and acidic residues" evidence="12">
    <location>
        <begin position="802"/>
        <end position="826"/>
    </location>
</feature>
<feature type="compositionally biased region" description="Basic and acidic residues" evidence="12">
    <location>
        <begin position="1334"/>
        <end position="1355"/>
    </location>
</feature>
<feature type="region of interest" description="Disordered" evidence="12">
    <location>
        <begin position="802"/>
        <end position="906"/>
    </location>
</feature>
<dbReference type="GO" id="GO:0000146">
    <property type="term" value="F:microfilament motor activity"/>
    <property type="evidence" value="ECO:0007669"/>
    <property type="project" value="TreeGrafter"/>
</dbReference>
<dbReference type="PROSITE" id="PS51456">
    <property type="entry name" value="MYOSIN_MOTOR"/>
    <property type="match status" value="1"/>
</dbReference>
<evidence type="ECO:0000256" key="1">
    <source>
        <dbReference type="ARBA" id="ARBA00004245"/>
    </source>
</evidence>
<reference evidence="16" key="1">
    <citation type="submission" date="2025-08" db="UniProtKB">
        <authorList>
            <consortium name="RefSeq"/>
        </authorList>
    </citation>
    <scope>IDENTIFICATION</scope>
    <source>
        <tissue evidence="16">Gonads</tissue>
    </source>
</reference>
<dbReference type="GO" id="GO:0005524">
    <property type="term" value="F:ATP binding"/>
    <property type="evidence" value="ECO:0007669"/>
    <property type="project" value="UniProtKB-UniRule"/>
</dbReference>
<dbReference type="GO" id="GO:0003779">
    <property type="term" value="F:actin binding"/>
    <property type="evidence" value="ECO:0007669"/>
    <property type="project" value="UniProtKB-KW"/>
</dbReference>
<protein>
    <submittedName>
        <fullName evidence="16">Myosin-IIIb isoform X1</fullName>
    </submittedName>
</protein>
<dbReference type="GO" id="GO:0030832">
    <property type="term" value="P:regulation of actin filament length"/>
    <property type="evidence" value="ECO:0007669"/>
    <property type="project" value="TreeGrafter"/>
</dbReference>
<dbReference type="InterPro" id="IPR001609">
    <property type="entry name" value="Myosin_head_motor_dom-like"/>
</dbReference>